<comment type="caution">
    <text evidence="1">The sequence shown here is derived from an EMBL/GenBank/DDBJ whole genome shotgun (WGS) entry which is preliminary data.</text>
</comment>
<dbReference type="Proteomes" id="UP001163324">
    <property type="component" value="Chromosome 1"/>
</dbReference>
<sequence>MVASCRSTLQRFQRPRAHIAVPGCFPPAKAHHYYHHNRWAPELLKVARSRAAPCRVLSTVRPPSEPRAFPSQGFGVVAEDKPFEEENLPDYQADHFYPARLGQIFNDRYQTVAKLGYGSSSTLWLARDLEQHSYVALKIYIRNSLRHRETPLYARVNEVQHSNHPGASRIRKLLSSFRIDGPKGKHLVLVLQISQMSLQDMDHVFMKSGGFDEQFVKKAIRDLLQAVDYLHTEVQAVHTDIHPGNLLLGLGDNSVLKKMEEAEFTNPAPRKYLPDRSIYSSRIMEPGPGPILLSDFGETRLGPGPHTGDIMPLMYRAPEVLLRLPWSYPADIWSVALTAWDLLEDNTLFSARKNNRLSDGKHFAEMISTLGPPPRYILDRNLRRALEYWDEMGNWANFVPIPTQKTLESAEKKLSDKAKFVGFMRRALTWDPYQRPTAKDLLRDPWLVDE</sequence>
<evidence type="ECO:0000313" key="2">
    <source>
        <dbReference type="Proteomes" id="UP001163324"/>
    </source>
</evidence>
<gene>
    <name evidence="1" type="ORF">N3K66_000952</name>
</gene>
<evidence type="ECO:0000313" key="1">
    <source>
        <dbReference type="EMBL" id="KAI9904423.1"/>
    </source>
</evidence>
<name>A0ACC0VE86_9HYPO</name>
<keyword evidence="2" id="KW-1185">Reference proteome</keyword>
<protein>
    <submittedName>
        <fullName evidence="1">Uncharacterized protein</fullName>
    </submittedName>
</protein>
<proteinExistence type="predicted"/>
<organism evidence="1 2">
    <name type="scientific">Trichothecium roseum</name>
    <dbReference type="NCBI Taxonomy" id="47278"/>
    <lineage>
        <taxon>Eukaryota</taxon>
        <taxon>Fungi</taxon>
        <taxon>Dikarya</taxon>
        <taxon>Ascomycota</taxon>
        <taxon>Pezizomycotina</taxon>
        <taxon>Sordariomycetes</taxon>
        <taxon>Hypocreomycetidae</taxon>
        <taxon>Hypocreales</taxon>
        <taxon>Hypocreales incertae sedis</taxon>
        <taxon>Trichothecium</taxon>
    </lineage>
</organism>
<reference evidence="1" key="1">
    <citation type="submission" date="2022-10" db="EMBL/GenBank/DDBJ databases">
        <title>Complete Genome of Trichothecium roseum strain YXFP-22015, a Plant Pathogen Isolated from Citrus.</title>
        <authorList>
            <person name="Wang Y."/>
            <person name="Zhu L."/>
        </authorList>
    </citation>
    <scope>NUCLEOTIDE SEQUENCE</scope>
    <source>
        <strain evidence="1">YXFP-22015</strain>
    </source>
</reference>
<dbReference type="EMBL" id="CM047940">
    <property type="protein sequence ID" value="KAI9904423.1"/>
    <property type="molecule type" value="Genomic_DNA"/>
</dbReference>
<accession>A0ACC0VE86</accession>